<dbReference type="Proteomes" id="UP000271587">
    <property type="component" value="Chromosome"/>
</dbReference>
<reference evidence="1 2" key="1">
    <citation type="submission" date="2018-11" db="EMBL/GenBank/DDBJ databases">
        <authorList>
            <person name="Kleinhagauer T."/>
            <person name="Glaeser S.P."/>
            <person name="Spergser J."/>
            <person name="Ruckert C."/>
            <person name="Kaempfer P."/>
            <person name="Busse H.-J."/>
        </authorList>
    </citation>
    <scope>NUCLEOTIDE SEQUENCE [LARGE SCALE GENOMIC DNA]</scope>
    <source>
        <strain evidence="1 2">W8</strain>
    </source>
</reference>
<evidence type="ECO:0000313" key="2">
    <source>
        <dbReference type="Proteomes" id="UP000271587"/>
    </source>
</evidence>
<name>A0A3G6IYH1_9CORY</name>
<keyword evidence="2" id="KW-1185">Reference proteome</keyword>
<evidence type="ECO:0000313" key="1">
    <source>
        <dbReference type="EMBL" id="AZA10717.1"/>
    </source>
</evidence>
<gene>
    <name evidence="1" type="ORF">CGERO_01920</name>
</gene>
<protein>
    <recommendedName>
        <fullName evidence="3">DUF3800 domain-containing protein</fullName>
    </recommendedName>
</protein>
<dbReference type="InterPro" id="IPR024524">
    <property type="entry name" value="DUF3800"/>
</dbReference>
<dbReference type="AlphaFoldDB" id="A0A3G6IYH1"/>
<dbReference type="Pfam" id="PF12686">
    <property type="entry name" value="DUF3800"/>
    <property type="match status" value="1"/>
</dbReference>
<dbReference type="KEGG" id="cgk:CGERO_01920"/>
<proteinExistence type="predicted"/>
<sequence>MHGGVKLRELSVFVDESGDFGPFAPHSPYYILGLVLHDQGESIESELQQIHYVLEQHGWSGCHSIHTAPLIRRESDYRFVDKKERWALFSALATFTRNSEILWNSFLVEKSRNGSADQIYRELNNRVEDWLGEIGEYLRQFGRIIVYYDGGQAEISALLQAIFEKMPIETQFRKVKPADYSLFQSADLLCTLTLLAEKVSRNHLSKSEEDFFRTPKFPAHRNLRKNFLKLLKQKQRW</sequence>
<accession>A0A3G6IYH1</accession>
<organism evidence="1 2">
    <name type="scientific">Corynebacterium gerontici</name>
    <dbReference type="NCBI Taxonomy" id="2079234"/>
    <lineage>
        <taxon>Bacteria</taxon>
        <taxon>Bacillati</taxon>
        <taxon>Actinomycetota</taxon>
        <taxon>Actinomycetes</taxon>
        <taxon>Mycobacteriales</taxon>
        <taxon>Corynebacteriaceae</taxon>
        <taxon>Corynebacterium</taxon>
    </lineage>
</organism>
<dbReference type="EMBL" id="CP033897">
    <property type="protein sequence ID" value="AZA10717.1"/>
    <property type="molecule type" value="Genomic_DNA"/>
</dbReference>
<evidence type="ECO:0008006" key="3">
    <source>
        <dbReference type="Google" id="ProtNLM"/>
    </source>
</evidence>